<sequence>MTEGEIFREHCIERLKTLTHRDAPQTHESRDRCQLHDFIICEAANIHFQIQQFTSITRRWLLIDRIDLRRMGISRYTAILSFSETVSTLHCQVIAPKIKNLQCS</sequence>
<gene>
    <name evidence="1" type="ORF">BWP39_27395</name>
</gene>
<accession>A0A2A4ETB6</accession>
<comment type="caution">
    <text evidence="1">The sequence shown here is derived from an EMBL/GenBank/DDBJ whole genome shotgun (WGS) entry which is preliminary data.</text>
</comment>
<reference evidence="1 2" key="1">
    <citation type="submission" date="2017-01" db="EMBL/GenBank/DDBJ databases">
        <title>Whole-Genome Shotgun Sequencing of Two beta-Proteobacterial Species in Search of the Bulgecin Biosynthetic Cluster.</title>
        <authorList>
            <person name="Horsman M.E."/>
            <person name="Marous D.R."/>
            <person name="Li R."/>
            <person name="Oliver R.A."/>
            <person name="Byun B."/>
            <person name="Emrich S.J."/>
            <person name="Boggess B."/>
            <person name="Townsend C.A."/>
            <person name="Mobashery S."/>
        </authorList>
    </citation>
    <scope>NUCLEOTIDE SEQUENCE [LARGE SCALE GENOMIC DNA]</scope>
    <source>
        <strain evidence="1 2">ATCC 31363</strain>
    </source>
</reference>
<organism evidence="1 2">
    <name type="scientific">Paraburkholderia acidicola</name>
    <dbReference type="NCBI Taxonomy" id="1912599"/>
    <lineage>
        <taxon>Bacteria</taxon>
        <taxon>Pseudomonadati</taxon>
        <taxon>Pseudomonadota</taxon>
        <taxon>Betaproteobacteria</taxon>
        <taxon>Burkholderiales</taxon>
        <taxon>Burkholderiaceae</taxon>
        <taxon>Paraburkholderia</taxon>
    </lineage>
</organism>
<protein>
    <submittedName>
        <fullName evidence="1">Uncharacterized protein</fullName>
    </submittedName>
</protein>
<dbReference type="AlphaFoldDB" id="A0A2A4ETB6"/>
<dbReference type="Proteomes" id="UP000218022">
    <property type="component" value="Unassembled WGS sequence"/>
</dbReference>
<evidence type="ECO:0000313" key="1">
    <source>
        <dbReference type="EMBL" id="PCE23406.1"/>
    </source>
</evidence>
<dbReference type="EMBL" id="MTZV01000006">
    <property type="protein sequence ID" value="PCE23406.1"/>
    <property type="molecule type" value="Genomic_DNA"/>
</dbReference>
<name>A0A2A4ETB6_9BURK</name>
<proteinExistence type="predicted"/>
<evidence type="ECO:0000313" key="2">
    <source>
        <dbReference type="Proteomes" id="UP000218022"/>
    </source>
</evidence>